<dbReference type="Pfam" id="PF07727">
    <property type="entry name" value="RVT_2"/>
    <property type="match status" value="1"/>
</dbReference>
<dbReference type="InterPro" id="IPR036397">
    <property type="entry name" value="RNaseH_sf"/>
</dbReference>
<dbReference type="InterPro" id="IPR057670">
    <property type="entry name" value="SH3_retrovirus"/>
</dbReference>
<dbReference type="AlphaFoldDB" id="A0A1U7VT77"/>
<evidence type="ECO:0000256" key="2">
    <source>
        <dbReference type="ARBA" id="ARBA00022801"/>
    </source>
</evidence>
<dbReference type="InterPro" id="IPR013103">
    <property type="entry name" value="RVT_2"/>
</dbReference>
<reference evidence="6" key="1">
    <citation type="journal article" date="2013" name="Genome Biol.">
        <title>Reference genomes and transcriptomes of Nicotiana sylvestris and Nicotiana tomentosiformis.</title>
        <authorList>
            <person name="Sierro N."/>
            <person name="Battey J.N."/>
            <person name="Ouadi S."/>
            <person name="Bovet L."/>
            <person name="Goepfert S."/>
            <person name="Bakaher N."/>
            <person name="Peitsch M.C."/>
            <person name="Ivanov N.V."/>
        </authorList>
    </citation>
    <scope>NUCLEOTIDE SEQUENCE [LARGE SCALE GENOMIC DNA]</scope>
</reference>
<dbReference type="GO" id="GO:0016787">
    <property type="term" value="F:hydrolase activity"/>
    <property type="evidence" value="ECO:0007669"/>
    <property type="project" value="UniProtKB-KW"/>
</dbReference>
<evidence type="ECO:0000313" key="6">
    <source>
        <dbReference type="Proteomes" id="UP000189701"/>
    </source>
</evidence>
<protein>
    <submittedName>
        <fullName evidence="7">Uncharacterized protein LOC104220396</fullName>
    </submittedName>
</protein>
<dbReference type="InterPro" id="IPR012337">
    <property type="entry name" value="RNaseH-like_sf"/>
</dbReference>
<evidence type="ECO:0000259" key="5">
    <source>
        <dbReference type="Pfam" id="PF25597"/>
    </source>
</evidence>
<reference evidence="7" key="2">
    <citation type="submission" date="2025-08" db="UniProtKB">
        <authorList>
            <consortium name="RefSeq"/>
        </authorList>
    </citation>
    <scope>IDENTIFICATION</scope>
    <source>
        <tissue evidence="7">Leaf</tissue>
    </source>
</reference>
<dbReference type="GO" id="GO:0003676">
    <property type="term" value="F:nucleic acid binding"/>
    <property type="evidence" value="ECO:0007669"/>
    <property type="project" value="InterPro"/>
</dbReference>
<dbReference type="PANTHER" id="PTHR42648">
    <property type="entry name" value="TRANSPOSASE, PUTATIVE-RELATED"/>
    <property type="match status" value="1"/>
</dbReference>
<dbReference type="InterPro" id="IPR039537">
    <property type="entry name" value="Retrotran_Ty1/copia-like"/>
</dbReference>
<keyword evidence="1" id="KW-0479">Metal-binding</keyword>
<feature type="region of interest" description="Disordered" evidence="3">
    <location>
        <begin position="310"/>
        <end position="340"/>
    </location>
</feature>
<sequence>MFLVLTLVGLPNDLDSVRDQILASPTVPIVDELFSQLLHLAAAPSHPVSSSQTLDSSVLVSQSVDNRASHTMENRREGGRFGRSRPKCSYCHKLGHTRDVCYSLHGRPPKNAYVAQAEITGNQRFSLSEGEYNEFLQYRASKQTFPQVASVSQTDTFVAANGSQTKAKGVGQVNPLPSITLDSVLYVPGCPFNLASTSCPYTTQQNGVAERKNRHIIETARTLLIESHVPLRFGGDAVLTACYLVNRMPSSPIQNQIPYAVLFPQSPLYFVPPRVFGSTCFVHNLAPGKDKLAPRALKCVFLGYSRVQKGHAPPSPSATEVLPESTIAPHSPSTTKVLPIPTVGESSVAPHRLPTIGTPLLTYHHRPHPASGPGDSRPAPDPAPTTDLSLPSTLIVLRKAKVGPNGKVDRLKARLISKGYTQIFGLDYSDTFSPVAKIISVRLFLSMAIVLHWPLYQLDIKNAFLHGDLEDEVYMEQPPGFVSQEKSRGLVCRLHRSLYGLKQSPRA</sequence>
<dbReference type="Gene3D" id="3.30.420.10">
    <property type="entry name" value="Ribonuclease H-like superfamily/Ribonuclease H"/>
    <property type="match status" value="1"/>
</dbReference>
<keyword evidence="6" id="KW-1185">Reference proteome</keyword>
<dbReference type="STRING" id="4096.A0A1U7VT77"/>
<dbReference type="GO" id="GO:0046872">
    <property type="term" value="F:metal ion binding"/>
    <property type="evidence" value="ECO:0007669"/>
    <property type="project" value="UniProtKB-KW"/>
</dbReference>
<dbReference type="SUPFAM" id="SSF53098">
    <property type="entry name" value="Ribonuclease H-like"/>
    <property type="match status" value="1"/>
</dbReference>
<evidence type="ECO:0000313" key="7">
    <source>
        <dbReference type="RefSeq" id="XP_009769563.1"/>
    </source>
</evidence>
<accession>A0A1U7VT77</accession>
<dbReference type="eggNOG" id="KOG0017">
    <property type="taxonomic scope" value="Eukaryota"/>
</dbReference>
<evidence type="ECO:0000256" key="3">
    <source>
        <dbReference type="SAM" id="MobiDB-lite"/>
    </source>
</evidence>
<dbReference type="OrthoDB" id="1932912at2759"/>
<organism evidence="6 7">
    <name type="scientific">Nicotiana sylvestris</name>
    <name type="common">Wood tobacco</name>
    <name type="synonym">South American tobacco</name>
    <dbReference type="NCBI Taxonomy" id="4096"/>
    <lineage>
        <taxon>Eukaryota</taxon>
        <taxon>Viridiplantae</taxon>
        <taxon>Streptophyta</taxon>
        <taxon>Embryophyta</taxon>
        <taxon>Tracheophyta</taxon>
        <taxon>Spermatophyta</taxon>
        <taxon>Magnoliopsida</taxon>
        <taxon>eudicotyledons</taxon>
        <taxon>Gunneridae</taxon>
        <taxon>Pentapetalae</taxon>
        <taxon>asterids</taxon>
        <taxon>lamiids</taxon>
        <taxon>Solanales</taxon>
        <taxon>Solanaceae</taxon>
        <taxon>Nicotianoideae</taxon>
        <taxon>Nicotianeae</taxon>
        <taxon>Nicotiana</taxon>
    </lineage>
</organism>
<dbReference type="PANTHER" id="PTHR42648:SF28">
    <property type="entry name" value="TRANSPOSON-ENCODED PROTEIN WITH RIBONUCLEASE H-LIKE AND RETROVIRUS ZINC FINGER-LIKE DOMAINS"/>
    <property type="match status" value="1"/>
</dbReference>
<feature type="domain" description="Retroviral polymerase SH3-like" evidence="5">
    <location>
        <begin position="278"/>
        <end position="311"/>
    </location>
</feature>
<evidence type="ECO:0000256" key="1">
    <source>
        <dbReference type="ARBA" id="ARBA00022723"/>
    </source>
</evidence>
<dbReference type="Pfam" id="PF25597">
    <property type="entry name" value="SH3_retrovirus"/>
    <property type="match status" value="1"/>
</dbReference>
<feature type="domain" description="Reverse transcriptase Ty1/copia-type" evidence="4">
    <location>
        <begin position="407"/>
        <end position="506"/>
    </location>
</feature>
<keyword evidence="2" id="KW-0378">Hydrolase</keyword>
<feature type="region of interest" description="Disordered" evidence="3">
    <location>
        <begin position="362"/>
        <end position="389"/>
    </location>
</feature>
<evidence type="ECO:0000259" key="4">
    <source>
        <dbReference type="Pfam" id="PF07727"/>
    </source>
</evidence>
<gene>
    <name evidence="7" type="primary">LOC104220396</name>
</gene>
<name>A0A1U7VT77_NICSY</name>
<proteinExistence type="predicted"/>
<dbReference type="RefSeq" id="XP_009769563.1">
    <property type="nucleotide sequence ID" value="XM_009771261.1"/>
</dbReference>
<dbReference type="Proteomes" id="UP000189701">
    <property type="component" value="Unplaced"/>
</dbReference>